<name>A0A7J0BLR6_9BACT</name>
<dbReference type="Proteomes" id="UP000503840">
    <property type="component" value="Unassembled WGS sequence"/>
</dbReference>
<evidence type="ECO:0000313" key="2">
    <source>
        <dbReference type="EMBL" id="GFM34115.1"/>
    </source>
</evidence>
<comment type="caution">
    <text evidence="2">The sequence shown here is derived from an EMBL/GenBank/DDBJ whole genome shotgun (WGS) entry which is preliminary data.</text>
</comment>
<protein>
    <submittedName>
        <fullName evidence="2">Uncharacterized protein</fullName>
    </submittedName>
</protein>
<keyword evidence="3" id="KW-1185">Reference proteome</keyword>
<evidence type="ECO:0000313" key="3">
    <source>
        <dbReference type="Proteomes" id="UP000503840"/>
    </source>
</evidence>
<accession>A0A7J0BLR6</accession>
<dbReference type="EMBL" id="BLVO01000013">
    <property type="protein sequence ID" value="GFM34115.1"/>
    <property type="molecule type" value="Genomic_DNA"/>
</dbReference>
<reference evidence="2 3" key="1">
    <citation type="submission" date="2020-05" db="EMBL/GenBank/DDBJ databases">
        <title>Draft genome sequence of Desulfovibrio sp. strain HN2T.</title>
        <authorList>
            <person name="Ueno A."/>
            <person name="Tamazawa S."/>
            <person name="Tamamura S."/>
            <person name="Murakami T."/>
            <person name="Kiyama T."/>
            <person name="Inomata H."/>
            <person name="Amano Y."/>
            <person name="Miyakawa K."/>
            <person name="Tamaki H."/>
            <person name="Naganuma T."/>
            <person name="Kaneko K."/>
        </authorList>
    </citation>
    <scope>NUCLEOTIDE SEQUENCE [LARGE SCALE GENOMIC DNA]</scope>
    <source>
        <strain evidence="2 3">HN2</strain>
    </source>
</reference>
<proteinExistence type="predicted"/>
<sequence length="65" mass="7437">MSGKSCAGYQYGRVDVFIIVFARRICDQTGPDQIKSDPIRLDRTRSDREPDRAKRDRVGPKPDRA</sequence>
<feature type="region of interest" description="Disordered" evidence="1">
    <location>
        <begin position="31"/>
        <end position="65"/>
    </location>
</feature>
<dbReference type="AlphaFoldDB" id="A0A7J0BLR6"/>
<evidence type="ECO:0000256" key="1">
    <source>
        <dbReference type="SAM" id="MobiDB-lite"/>
    </source>
</evidence>
<gene>
    <name evidence="2" type="ORF">DSM101010T_24800</name>
</gene>
<feature type="compositionally biased region" description="Basic and acidic residues" evidence="1">
    <location>
        <begin position="34"/>
        <end position="65"/>
    </location>
</feature>
<organism evidence="2 3">
    <name type="scientific">Desulfovibrio subterraneus</name>
    <dbReference type="NCBI Taxonomy" id="2718620"/>
    <lineage>
        <taxon>Bacteria</taxon>
        <taxon>Pseudomonadati</taxon>
        <taxon>Thermodesulfobacteriota</taxon>
        <taxon>Desulfovibrionia</taxon>
        <taxon>Desulfovibrionales</taxon>
        <taxon>Desulfovibrionaceae</taxon>
        <taxon>Desulfovibrio</taxon>
    </lineage>
</organism>